<dbReference type="AlphaFoldDB" id="A0AB34GUH3"/>
<reference evidence="1 2" key="1">
    <citation type="submission" date="2022-11" db="EMBL/GenBank/DDBJ databases">
        <title>Whole genome sequence of Eschrichtius robustus ER-17-0199.</title>
        <authorList>
            <person name="Bruniche-Olsen A."/>
            <person name="Black A.N."/>
            <person name="Fields C.J."/>
            <person name="Walden K."/>
            <person name="Dewoody J.A."/>
        </authorList>
    </citation>
    <scope>NUCLEOTIDE SEQUENCE [LARGE SCALE GENOMIC DNA]</scope>
    <source>
        <strain evidence="1">ER-17-0199</strain>
        <tissue evidence="1">Blubber</tissue>
    </source>
</reference>
<keyword evidence="2" id="KW-1185">Reference proteome</keyword>
<comment type="caution">
    <text evidence="1">The sequence shown here is derived from an EMBL/GenBank/DDBJ whole genome shotgun (WGS) entry which is preliminary data.</text>
</comment>
<evidence type="ECO:0000313" key="2">
    <source>
        <dbReference type="Proteomes" id="UP001159641"/>
    </source>
</evidence>
<dbReference type="EMBL" id="JAIQCJ010002113">
    <property type="protein sequence ID" value="KAJ8782300.1"/>
    <property type="molecule type" value="Genomic_DNA"/>
</dbReference>
<protein>
    <submittedName>
        <fullName evidence="1">Uncharacterized protein</fullName>
    </submittedName>
</protein>
<accession>A0AB34GUH3</accession>
<evidence type="ECO:0000313" key="1">
    <source>
        <dbReference type="EMBL" id="KAJ8782300.1"/>
    </source>
</evidence>
<name>A0AB34GUH3_ESCRO</name>
<gene>
    <name evidence="1" type="ORF">J1605_010279</name>
</gene>
<dbReference type="Proteomes" id="UP001159641">
    <property type="component" value="Unassembled WGS sequence"/>
</dbReference>
<organism evidence="1 2">
    <name type="scientific">Eschrichtius robustus</name>
    <name type="common">California gray whale</name>
    <name type="synonym">Eschrichtius gibbosus</name>
    <dbReference type="NCBI Taxonomy" id="9764"/>
    <lineage>
        <taxon>Eukaryota</taxon>
        <taxon>Metazoa</taxon>
        <taxon>Chordata</taxon>
        <taxon>Craniata</taxon>
        <taxon>Vertebrata</taxon>
        <taxon>Euteleostomi</taxon>
        <taxon>Mammalia</taxon>
        <taxon>Eutheria</taxon>
        <taxon>Laurasiatheria</taxon>
        <taxon>Artiodactyla</taxon>
        <taxon>Whippomorpha</taxon>
        <taxon>Cetacea</taxon>
        <taxon>Mysticeti</taxon>
        <taxon>Eschrichtiidae</taxon>
        <taxon>Eschrichtius</taxon>
    </lineage>
</organism>
<sequence length="99" mass="10919">MLFKLPAKANLSVVRMATPSHQLGCHGGSESPFRPLRMAEQAESIDNPLHEAAKRDIVEMLFTQPNIELNQQDIYILLTGEDVIVEKMALSNTGAESVN</sequence>
<proteinExistence type="predicted"/>